<proteinExistence type="predicted"/>
<dbReference type="Pfam" id="PF05368">
    <property type="entry name" value="NmrA"/>
    <property type="match status" value="1"/>
</dbReference>
<dbReference type="RefSeq" id="WP_187657472.1">
    <property type="nucleotide sequence ID" value="NZ_JACSOD020000422.1"/>
</dbReference>
<dbReference type="CDD" id="cd05269">
    <property type="entry name" value="TMR_SDR_a"/>
    <property type="match status" value="1"/>
</dbReference>
<dbReference type="EMBL" id="JACSOD020000422">
    <property type="protein sequence ID" value="MBM6498365.1"/>
    <property type="molecule type" value="Genomic_DNA"/>
</dbReference>
<dbReference type="PANTHER" id="PTHR43162:SF1">
    <property type="entry name" value="PRESTALK A DIFFERENTIATION PROTEIN A"/>
    <property type="match status" value="1"/>
</dbReference>
<organism evidence="2 3">
    <name type="scientific">Flavobacterium macrobrachii</name>
    <dbReference type="NCBI Taxonomy" id="591204"/>
    <lineage>
        <taxon>Bacteria</taxon>
        <taxon>Pseudomonadati</taxon>
        <taxon>Bacteroidota</taxon>
        <taxon>Flavobacteriia</taxon>
        <taxon>Flavobacteriales</taxon>
        <taxon>Flavobacteriaceae</taxon>
        <taxon>Flavobacterium</taxon>
    </lineage>
</organism>
<accession>A0ABS2CTS2</accession>
<name>A0ABS2CTS2_9FLAO</name>
<protein>
    <submittedName>
        <fullName evidence="2">SDR family oxidoreductase</fullName>
    </submittedName>
</protein>
<dbReference type="InterPro" id="IPR051604">
    <property type="entry name" value="Ergot_Alk_Oxidoreductase"/>
</dbReference>
<dbReference type="InterPro" id="IPR036291">
    <property type="entry name" value="NAD(P)-bd_dom_sf"/>
</dbReference>
<dbReference type="InterPro" id="IPR008030">
    <property type="entry name" value="NmrA-like"/>
</dbReference>
<evidence type="ECO:0000313" key="2">
    <source>
        <dbReference type="EMBL" id="MBM6498365.1"/>
    </source>
</evidence>
<dbReference type="PANTHER" id="PTHR43162">
    <property type="match status" value="1"/>
</dbReference>
<evidence type="ECO:0000313" key="3">
    <source>
        <dbReference type="Proteomes" id="UP000759529"/>
    </source>
</evidence>
<feature type="domain" description="NmrA-like" evidence="1">
    <location>
        <begin position="3"/>
        <end position="253"/>
    </location>
</feature>
<sequence>MGKIFVTGATGTNGKALVKKLTERKIDFVVGSRNVEKAKEVFGKEVQIRTFDFSDASTFENSLKGIDKVFLLGPPLQLKVDELIIPFLDFIKKQGINRIVYFSALASDKMGSQLDFHTKIEQKLKNENYDYTILQPSFFSQNFKNYEFENINERNIVFMPAGEGKVGFVDVEDIATVAVETLISDEHSKKVYRLTGPELLSYFDAAAIISEVLSKEIHYPNPSPEIFKQVLETSGAPTFVGDYLTDVYQIIAKSEVNLLTDDVFLVTGKKPTTLKEVLERDFKN</sequence>
<reference evidence="2 3" key="1">
    <citation type="submission" date="2021-02" db="EMBL/GenBank/DDBJ databases">
        <authorList>
            <person name="Jung H.S."/>
            <person name="Chun B.H."/>
            <person name="Jeon C.O."/>
        </authorList>
    </citation>
    <scope>NUCLEOTIDE SEQUENCE [LARGE SCALE GENOMIC DNA]</scope>
    <source>
        <strain evidence="2 3">LMG 25203</strain>
    </source>
</reference>
<comment type="caution">
    <text evidence="2">The sequence shown here is derived from an EMBL/GenBank/DDBJ whole genome shotgun (WGS) entry which is preliminary data.</text>
</comment>
<dbReference type="SUPFAM" id="SSF51735">
    <property type="entry name" value="NAD(P)-binding Rossmann-fold domains"/>
    <property type="match status" value="1"/>
</dbReference>
<evidence type="ECO:0000259" key="1">
    <source>
        <dbReference type="Pfam" id="PF05368"/>
    </source>
</evidence>
<dbReference type="Gene3D" id="3.90.25.10">
    <property type="entry name" value="UDP-galactose 4-epimerase, domain 1"/>
    <property type="match status" value="1"/>
</dbReference>
<gene>
    <name evidence="2" type="ORF">H9X54_003495</name>
</gene>
<keyword evidence="3" id="KW-1185">Reference proteome</keyword>
<dbReference type="Proteomes" id="UP000759529">
    <property type="component" value="Unassembled WGS sequence"/>
</dbReference>
<dbReference type="Gene3D" id="3.40.50.720">
    <property type="entry name" value="NAD(P)-binding Rossmann-like Domain"/>
    <property type="match status" value="1"/>
</dbReference>